<dbReference type="GO" id="GO:0001228">
    <property type="term" value="F:DNA-binding transcription activator activity, RNA polymerase II-specific"/>
    <property type="evidence" value="ECO:0007669"/>
    <property type="project" value="TreeGrafter"/>
</dbReference>
<dbReference type="EMBL" id="JXCE01000403">
    <property type="protein sequence ID" value="KPA37509.1"/>
    <property type="molecule type" value="Genomic_DNA"/>
</dbReference>
<evidence type="ECO:0000256" key="1">
    <source>
        <dbReference type="ARBA" id="ARBA00022723"/>
    </source>
</evidence>
<dbReference type="CDD" id="cd12148">
    <property type="entry name" value="fungal_TF_MHR"/>
    <property type="match status" value="1"/>
</dbReference>
<proteinExistence type="predicted"/>
<feature type="region of interest" description="Disordered" evidence="7">
    <location>
        <begin position="125"/>
        <end position="144"/>
    </location>
</feature>
<sequence length="728" mass="82088">MEPIRRRRRPAVACTLCRKRKMRCNRGSPCSNCVRSRRGECVYENHHPTPSQPIQNNRRDLAPRNLDDFQAASLPTPEDQFVNASLPGKPVILTNLSPTASATPQSDLPELEALKNKVKLLEDQLSKSSAAPSRSQVSTTASDFETTSTQLGGTFHLHSQSQPGSLLAVPRAISHKTRLFGQSHFVTGLPLLRDILEIIDRHTDEASGLIKEYQKCKSLGKRIKKLRAPEWPTLLTTHLVARVLSDSLVECYLGTMEKLYRVLHIPTFKKRYNALWDSDNEPDREFLVQLRLVHALGATTYDENFSLRSSAIQWIYEAQTWISEPEFKPRLGIEFLQTNILLLLAREIVAVGGETLWIACGSLLRTAMSMGLHRDPTHLPQTPTFACEMRRRIWNTIIEMCLQSSMTSGGSPMISTEDFDTEPPGNFDDEQIMLENPTSRPDNVFTQTSTARAMRKTYPSRLKVSKLLNDLRQGDSYQETLRLDSELKVSYKEAIRTLQSSKKNGISPTQFELSSMDFIMRRYLGALHFPFFGISLTEPSYAFSRKMTVETAFRLWSIARRTANDDTEFARFVICSSGFFRTSAWLASVILLLDLRNQVQEDDTFSSAPVHADVFNMMEDSKPWTLQCIEAGETNIKGHLITSLVSAQIKGTMSRVPKEELAQAMIRAGEEAAREALVVFESRVTQLEPDGGEFQTLSDPVDFGEDWNLMLTDGFLNGGAADPMTWIF</sequence>
<dbReference type="AlphaFoldDB" id="A0A0M9EPZ6"/>
<dbReference type="InterPro" id="IPR051430">
    <property type="entry name" value="Fungal_TF_Env_Response"/>
</dbReference>
<dbReference type="GO" id="GO:0006351">
    <property type="term" value="P:DNA-templated transcription"/>
    <property type="evidence" value="ECO:0007669"/>
    <property type="project" value="InterPro"/>
</dbReference>
<evidence type="ECO:0000313" key="10">
    <source>
        <dbReference type="Proteomes" id="UP000037904"/>
    </source>
</evidence>
<keyword evidence="2" id="KW-0862">Zinc</keyword>
<name>A0A0M9EPZ6_FUSLA</name>
<evidence type="ECO:0000256" key="7">
    <source>
        <dbReference type="SAM" id="MobiDB-lite"/>
    </source>
</evidence>
<evidence type="ECO:0000256" key="2">
    <source>
        <dbReference type="ARBA" id="ARBA00022833"/>
    </source>
</evidence>
<dbReference type="PANTHER" id="PTHR31944">
    <property type="entry name" value="HEME-RESPONSIVE ZINC FINGER TRANSCRIPTION FACTOR HAP1"/>
    <property type="match status" value="1"/>
</dbReference>
<dbReference type="SMART" id="SM00066">
    <property type="entry name" value="GAL4"/>
    <property type="match status" value="1"/>
</dbReference>
<reference evidence="9 10" key="1">
    <citation type="submission" date="2015-04" db="EMBL/GenBank/DDBJ databases">
        <title>The draft genome sequence of Fusarium langsethiae, a T-2/HT-2 mycotoxin producer.</title>
        <authorList>
            <person name="Lysoe E."/>
            <person name="Divon H.H."/>
            <person name="Terzi V."/>
            <person name="Orru L."/>
            <person name="Lamontanara A."/>
            <person name="Kolseth A.-K."/>
            <person name="Frandsen R.J."/>
            <person name="Nielsen K."/>
            <person name="Thrane U."/>
        </authorList>
    </citation>
    <scope>NUCLEOTIDE SEQUENCE [LARGE SCALE GENOMIC DNA]</scope>
    <source>
        <strain evidence="9 10">Fl201059</strain>
    </source>
</reference>
<dbReference type="Pfam" id="PF00172">
    <property type="entry name" value="Zn_clus"/>
    <property type="match status" value="1"/>
</dbReference>
<dbReference type="InterPro" id="IPR036864">
    <property type="entry name" value="Zn2-C6_fun-type_DNA-bd_sf"/>
</dbReference>
<evidence type="ECO:0000313" key="9">
    <source>
        <dbReference type="EMBL" id="KPA37509.1"/>
    </source>
</evidence>
<organism evidence="9 10">
    <name type="scientific">Fusarium langsethiae</name>
    <dbReference type="NCBI Taxonomy" id="179993"/>
    <lineage>
        <taxon>Eukaryota</taxon>
        <taxon>Fungi</taxon>
        <taxon>Dikarya</taxon>
        <taxon>Ascomycota</taxon>
        <taxon>Pezizomycotina</taxon>
        <taxon>Sordariomycetes</taxon>
        <taxon>Hypocreomycetidae</taxon>
        <taxon>Hypocreales</taxon>
        <taxon>Nectriaceae</taxon>
        <taxon>Fusarium</taxon>
    </lineage>
</organism>
<dbReference type="Pfam" id="PF04082">
    <property type="entry name" value="Fungal_trans"/>
    <property type="match status" value="1"/>
</dbReference>
<dbReference type="SMART" id="SM00906">
    <property type="entry name" value="Fungal_trans"/>
    <property type="match status" value="1"/>
</dbReference>
<keyword evidence="6" id="KW-0539">Nucleus</keyword>
<evidence type="ECO:0000256" key="4">
    <source>
        <dbReference type="ARBA" id="ARBA00023125"/>
    </source>
</evidence>
<gene>
    <name evidence="9" type="ORF">FLAG1_09679</name>
</gene>
<dbReference type="OrthoDB" id="4337792at2759"/>
<dbReference type="GO" id="GO:0005634">
    <property type="term" value="C:nucleus"/>
    <property type="evidence" value="ECO:0007669"/>
    <property type="project" value="TreeGrafter"/>
</dbReference>
<dbReference type="Proteomes" id="UP000037904">
    <property type="component" value="Unassembled WGS sequence"/>
</dbReference>
<comment type="caution">
    <text evidence="9">The sequence shown here is derived from an EMBL/GenBank/DDBJ whole genome shotgun (WGS) entry which is preliminary data.</text>
</comment>
<keyword evidence="4" id="KW-0238">DNA-binding</keyword>
<dbReference type="PROSITE" id="PS00463">
    <property type="entry name" value="ZN2_CY6_FUNGAL_1"/>
    <property type="match status" value="1"/>
</dbReference>
<dbReference type="InterPro" id="IPR007219">
    <property type="entry name" value="XnlR_reg_dom"/>
</dbReference>
<dbReference type="InterPro" id="IPR001138">
    <property type="entry name" value="Zn2Cys6_DnaBD"/>
</dbReference>
<dbReference type="SUPFAM" id="SSF57701">
    <property type="entry name" value="Zn2/Cys6 DNA-binding domain"/>
    <property type="match status" value="1"/>
</dbReference>
<protein>
    <recommendedName>
        <fullName evidence="8">Zn(2)-C6 fungal-type domain-containing protein</fullName>
    </recommendedName>
</protein>
<keyword evidence="10" id="KW-1185">Reference proteome</keyword>
<evidence type="ECO:0000256" key="6">
    <source>
        <dbReference type="ARBA" id="ARBA00023242"/>
    </source>
</evidence>
<evidence type="ECO:0000256" key="5">
    <source>
        <dbReference type="ARBA" id="ARBA00023163"/>
    </source>
</evidence>
<accession>A0A0M9EPZ6</accession>
<dbReference type="PANTHER" id="PTHR31944:SF131">
    <property type="entry name" value="HEME-RESPONSIVE ZINC FINGER TRANSCRIPTION FACTOR HAP1"/>
    <property type="match status" value="1"/>
</dbReference>
<keyword evidence="1" id="KW-0479">Metal-binding</keyword>
<dbReference type="PROSITE" id="PS50048">
    <property type="entry name" value="ZN2_CY6_FUNGAL_2"/>
    <property type="match status" value="1"/>
</dbReference>
<dbReference type="GO" id="GO:0008270">
    <property type="term" value="F:zinc ion binding"/>
    <property type="evidence" value="ECO:0007669"/>
    <property type="project" value="InterPro"/>
</dbReference>
<dbReference type="CDD" id="cd00067">
    <property type="entry name" value="GAL4"/>
    <property type="match status" value="1"/>
</dbReference>
<keyword evidence="3" id="KW-0805">Transcription regulation</keyword>
<evidence type="ECO:0000259" key="8">
    <source>
        <dbReference type="PROSITE" id="PS50048"/>
    </source>
</evidence>
<keyword evidence="5" id="KW-0804">Transcription</keyword>
<dbReference type="GO" id="GO:0000978">
    <property type="term" value="F:RNA polymerase II cis-regulatory region sequence-specific DNA binding"/>
    <property type="evidence" value="ECO:0007669"/>
    <property type="project" value="TreeGrafter"/>
</dbReference>
<dbReference type="Gene3D" id="4.10.240.10">
    <property type="entry name" value="Zn(2)-C6 fungal-type DNA-binding domain"/>
    <property type="match status" value="1"/>
</dbReference>
<feature type="domain" description="Zn(2)-C6 fungal-type" evidence="8">
    <location>
        <begin position="13"/>
        <end position="43"/>
    </location>
</feature>
<feature type="compositionally biased region" description="Polar residues" evidence="7">
    <location>
        <begin position="126"/>
        <end position="144"/>
    </location>
</feature>
<evidence type="ECO:0000256" key="3">
    <source>
        <dbReference type="ARBA" id="ARBA00023015"/>
    </source>
</evidence>